<evidence type="ECO:0000256" key="2">
    <source>
        <dbReference type="ARBA" id="ARBA00022771"/>
    </source>
</evidence>
<keyword evidence="7" id="KW-1185">Reference proteome</keyword>
<sequence length="119" mass="13592">PQQTQQQQHCSEAQQSKLMQRLAMIDHLPIGTYEGHKSEKLNECAICMNEFVVGVPIRYLPCMHTYHVECIDSWLVRSFHCPSCMEPIDVALFSSYVNGVDIDAAFGGEESEYCHYSFN</sequence>
<dbReference type="GeneID" id="6756668"/>
<feature type="domain" description="RING-type" evidence="5">
    <location>
        <begin position="44"/>
        <end position="84"/>
    </location>
</feature>
<dbReference type="CDD" id="cd16468">
    <property type="entry name" value="RING-H2_RNF11"/>
    <property type="match status" value="1"/>
</dbReference>
<keyword evidence="2 4" id="KW-0863">Zinc-finger</keyword>
<dbReference type="CTD" id="6756668"/>
<dbReference type="SMART" id="SM00184">
    <property type="entry name" value="RING"/>
    <property type="match status" value="1"/>
</dbReference>
<dbReference type="InterPro" id="IPR001841">
    <property type="entry name" value="Znf_RING"/>
</dbReference>
<evidence type="ECO:0000256" key="4">
    <source>
        <dbReference type="PROSITE-ProRule" id="PRU00175"/>
    </source>
</evidence>
<dbReference type="OrthoDB" id="9984778at2759"/>
<dbReference type="Proteomes" id="UP000009022">
    <property type="component" value="Unassembled WGS sequence"/>
</dbReference>
<dbReference type="PANTHER" id="PTHR46359:SF2">
    <property type="entry name" value="GEO07743P1"/>
    <property type="match status" value="1"/>
</dbReference>
<dbReference type="InterPro" id="IPR013083">
    <property type="entry name" value="Znf_RING/FYVE/PHD"/>
</dbReference>
<evidence type="ECO:0000256" key="3">
    <source>
        <dbReference type="ARBA" id="ARBA00022833"/>
    </source>
</evidence>
<gene>
    <name evidence="6" type="ORF">TRIADDRAFT_28983</name>
</gene>
<dbReference type="KEGG" id="tad:TRIADDRAFT_28983"/>
<dbReference type="PROSITE" id="PS50089">
    <property type="entry name" value="ZF_RING_2"/>
    <property type="match status" value="1"/>
</dbReference>
<dbReference type="PANTHER" id="PTHR46359">
    <property type="entry name" value="GEO07743P1"/>
    <property type="match status" value="1"/>
</dbReference>
<dbReference type="InParanoid" id="B3S506"/>
<feature type="non-terminal residue" evidence="6">
    <location>
        <position position="1"/>
    </location>
</feature>
<dbReference type="RefSeq" id="XP_002115455.1">
    <property type="nucleotide sequence ID" value="XM_002115419.1"/>
</dbReference>
<dbReference type="HOGENOM" id="CLU_123539_1_1_1"/>
<dbReference type="SUPFAM" id="SSF57850">
    <property type="entry name" value="RING/U-box"/>
    <property type="match status" value="1"/>
</dbReference>
<dbReference type="eggNOG" id="KOG0800">
    <property type="taxonomic scope" value="Eukaryota"/>
</dbReference>
<dbReference type="PhylomeDB" id="B3S506"/>
<dbReference type="EMBL" id="DS985250">
    <property type="protein sequence ID" value="EDV22300.1"/>
    <property type="molecule type" value="Genomic_DNA"/>
</dbReference>
<dbReference type="Pfam" id="PF13639">
    <property type="entry name" value="zf-RING_2"/>
    <property type="match status" value="1"/>
</dbReference>
<evidence type="ECO:0000313" key="7">
    <source>
        <dbReference type="Proteomes" id="UP000009022"/>
    </source>
</evidence>
<dbReference type="STRING" id="10228.B3S506"/>
<protein>
    <recommendedName>
        <fullName evidence="5">RING-type domain-containing protein</fullName>
    </recommendedName>
</protein>
<keyword evidence="3" id="KW-0862">Zinc</keyword>
<dbReference type="InterPro" id="IPR042981">
    <property type="entry name" value="RNF11_RING-H2"/>
</dbReference>
<evidence type="ECO:0000256" key="1">
    <source>
        <dbReference type="ARBA" id="ARBA00022723"/>
    </source>
</evidence>
<dbReference type="AlphaFoldDB" id="B3S506"/>
<evidence type="ECO:0000313" key="6">
    <source>
        <dbReference type="EMBL" id="EDV22300.1"/>
    </source>
</evidence>
<dbReference type="FunCoup" id="B3S506">
    <property type="interactions" value="1355"/>
</dbReference>
<evidence type="ECO:0000259" key="5">
    <source>
        <dbReference type="PROSITE" id="PS50089"/>
    </source>
</evidence>
<reference evidence="6 7" key="1">
    <citation type="journal article" date="2008" name="Nature">
        <title>The Trichoplax genome and the nature of placozoans.</title>
        <authorList>
            <person name="Srivastava M."/>
            <person name="Begovic E."/>
            <person name="Chapman J."/>
            <person name="Putnam N.H."/>
            <person name="Hellsten U."/>
            <person name="Kawashima T."/>
            <person name="Kuo A."/>
            <person name="Mitros T."/>
            <person name="Salamov A."/>
            <person name="Carpenter M.L."/>
            <person name="Signorovitch A.Y."/>
            <person name="Moreno M.A."/>
            <person name="Kamm K."/>
            <person name="Grimwood J."/>
            <person name="Schmutz J."/>
            <person name="Shapiro H."/>
            <person name="Grigoriev I.V."/>
            <person name="Buss L.W."/>
            <person name="Schierwater B."/>
            <person name="Dellaporta S.L."/>
            <person name="Rokhsar D.S."/>
        </authorList>
    </citation>
    <scope>NUCLEOTIDE SEQUENCE [LARGE SCALE GENOMIC DNA]</scope>
    <source>
        <strain evidence="6 7">Grell-BS-1999</strain>
    </source>
</reference>
<dbReference type="InterPro" id="IPR052804">
    <property type="entry name" value="UEC_component"/>
</dbReference>
<dbReference type="GO" id="GO:0008270">
    <property type="term" value="F:zinc ion binding"/>
    <property type="evidence" value="ECO:0007669"/>
    <property type="project" value="UniProtKB-KW"/>
</dbReference>
<dbReference type="Gene3D" id="3.30.40.10">
    <property type="entry name" value="Zinc/RING finger domain, C3HC4 (zinc finger)"/>
    <property type="match status" value="1"/>
</dbReference>
<keyword evidence="1" id="KW-0479">Metal-binding</keyword>
<proteinExistence type="predicted"/>
<organism evidence="6 7">
    <name type="scientific">Trichoplax adhaerens</name>
    <name type="common">Trichoplax reptans</name>
    <dbReference type="NCBI Taxonomy" id="10228"/>
    <lineage>
        <taxon>Eukaryota</taxon>
        <taxon>Metazoa</taxon>
        <taxon>Placozoa</taxon>
        <taxon>Uniplacotomia</taxon>
        <taxon>Trichoplacea</taxon>
        <taxon>Trichoplacidae</taxon>
        <taxon>Trichoplax</taxon>
    </lineage>
</organism>
<dbReference type="OMA" id="FCMEPVD"/>
<accession>B3S506</accession>
<name>B3S506_TRIAD</name>